<organism evidence="8 9">
    <name type="scientific">Flammeovirga pectinis</name>
    <dbReference type="NCBI Taxonomy" id="2494373"/>
    <lineage>
        <taxon>Bacteria</taxon>
        <taxon>Pseudomonadati</taxon>
        <taxon>Bacteroidota</taxon>
        <taxon>Cytophagia</taxon>
        <taxon>Cytophagales</taxon>
        <taxon>Flammeovirgaceae</taxon>
        <taxon>Flammeovirga</taxon>
    </lineage>
</organism>
<evidence type="ECO:0000256" key="1">
    <source>
        <dbReference type="ARBA" id="ARBA00001971"/>
    </source>
</evidence>
<feature type="binding site" description="axial binding residue" evidence="6">
    <location>
        <position position="425"/>
    </location>
    <ligand>
        <name>heme</name>
        <dbReference type="ChEBI" id="CHEBI:30413"/>
    </ligand>
    <ligandPart>
        <name>Fe</name>
        <dbReference type="ChEBI" id="CHEBI:18248"/>
    </ligandPart>
</feature>
<dbReference type="InterPro" id="IPR002401">
    <property type="entry name" value="Cyt_P450_E_grp-I"/>
</dbReference>
<dbReference type="GO" id="GO:0016705">
    <property type="term" value="F:oxidoreductase activity, acting on paired donors, with incorporation or reduction of molecular oxygen"/>
    <property type="evidence" value="ECO:0007669"/>
    <property type="project" value="InterPro"/>
</dbReference>
<keyword evidence="3 7" id="KW-0560">Oxidoreductase</keyword>
<keyword evidence="2 6" id="KW-0479">Metal-binding</keyword>
<dbReference type="OrthoDB" id="9764248at2"/>
<comment type="cofactor">
    <cofactor evidence="1 6">
        <name>heme</name>
        <dbReference type="ChEBI" id="CHEBI:30413"/>
    </cofactor>
</comment>
<reference evidence="8 9" key="1">
    <citation type="submission" date="2018-12" db="EMBL/GenBank/DDBJ databases">
        <title>Flammeovirga pectinis sp. nov., isolated from the gut of the Korean scallop, Patinopecten yessoensis.</title>
        <authorList>
            <person name="Bae J.-W."/>
            <person name="Jeong Y.-S."/>
            <person name="Kang W."/>
        </authorList>
    </citation>
    <scope>NUCLEOTIDE SEQUENCE [LARGE SCALE GENOMIC DNA]</scope>
    <source>
        <strain evidence="8 9">L12M1</strain>
    </source>
</reference>
<evidence type="ECO:0000256" key="7">
    <source>
        <dbReference type="RuleBase" id="RU000461"/>
    </source>
</evidence>
<evidence type="ECO:0000256" key="6">
    <source>
        <dbReference type="PIRSR" id="PIRSR602401-1"/>
    </source>
</evidence>
<name>A0A3S9P2G2_9BACT</name>
<evidence type="ECO:0000256" key="2">
    <source>
        <dbReference type="ARBA" id="ARBA00022723"/>
    </source>
</evidence>
<evidence type="ECO:0000256" key="5">
    <source>
        <dbReference type="ARBA" id="ARBA00023033"/>
    </source>
</evidence>
<protein>
    <submittedName>
        <fullName evidence="8">Cytochrome P450</fullName>
    </submittedName>
</protein>
<dbReference type="PANTHER" id="PTHR24303">
    <property type="entry name" value="HEME-BINDING MONOOXYGENASE FAMILY"/>
    <property type="match status" value="1"/>
</dbReference>
<dbReference type="EMBL" id="CP034562">
    <property type="protein sequence ID" value="AZQ62367.1"/>
    <property type="molecule type" value="Genomic_DNA"/>
</dbReference>
<comment type="similarity">
    <text evidence="7">Belongs to the cytochrome P450 family.</text>
</comment>
<accession>A0A3S9P2G2</accession>
<keyword evidence="9" id="KW-1185">Reference proteome</keyword>
<keyword evidence="4 6" id="KW-0408">Iron</keyword>
<gene>
    <name evidence="8" type="ORF">EI427_08970</name>
</gene>
<keyword evidence="6 7" id="KW-0349">Heme</keyword>
<dbReference type="InterPro" id="IPR001128">
    <property type="entry name" value="Cyt_P450"/>
</dbReference>
<sequence length="482" mass="55473">MELTKDVHYKQTINDLKGPKGLPLVGNLFQLDKIKIHNQYEDWADEFGELYALNFLGRKVVVSTSPINNDFILKHRPTKFRRFSKMAEVIENVGIDGVFSAEGDVWKKQRQVTQKALDSKNVKSFFPKIVLVANRLEEYWNTLIASSQNKNHEIMHDFMRITVDITTLLAFGYDMNTINNKTDPTQEQIAKIFPKINERINSPLPFWKYIKTTSDKEFDQALAHIKSFFGDFISNTNQKIEDNPELLENPSNFLEAMLASQDKENPYTWEEIFGNLYTMLLAGEDSTSNTLSWVSYFLASKKDVQIKVQKEISDLLAGNVELKSFDQLKLFKYTSAVIKEAMRMKPASPNLFMEANEDVVIGDVLFPKNSLIITQLSKSARSEDHFENSQDFLPERWMQKEEGCPFTGRHNEKALKAFGGGTRTCPGKLLAETEILVFIITMMKNFDIKLSVPEKEIIEKYAFTMSPKNLFVEITPKEKKFK</sequence>
<dbReference type="Gene3D" id="1.10.630.10">
    <property type="entry name" value="Cytochrome P450"/>
    <property type="match status" value="1"/>
</dbReference>
<dbReference type="AlphaFoldDB" id="A0A3S9P2G2"/>
<dbReference type="PRINTS" id="PR00463">
    <property type="entry name" value="EP450I"/>
</dbReference>
<dbReference type="PROSITE" id="PS00086">
    <property type="entry name" value="CYTOCHROME_P450"/>
    <property type="match status" value="1"/>
</dbReference>
<proteinExistence type="inferred from homology"/>
<dbReference type="SUPFAM" id="SSF48264">
    <property type="entry name" value="Cytochrome P450"/>
    <property type="match status" value="1"/>
</dbReference>
<dbReference type="GO" id="GO:0004497">
    <property type="term" value="F:monooxygenase activity"/>
    <property type="evidence" value="ECO:0007669"/>
    <property type="project" value="UniProtKB-KW"/>
</dbReference>
<dbReference type="InterPro" id="IPR017972">
    <property type="entry name" value="Cyt_P450_CS"/>
</dbReference>
<dbReference type="GO" id="GO:0005506">
    <property type="term" value="F:iron ion binding"/>
    <property type="evidence" value="ECO:0007669"/>
    <property type="project" value="InterPro"/>
</dbReference>
<dbReference type="PANTHER" id="PTHR24303:SF31">
    <property type="entry name" value="CYTOCHROME P450 307A1-RELATED"/>
    <property type="match status" value="1"/>
</dbReference>
<evidence type="ECO:0000313" key="8">
    <source>
        <dbReference type="EMBL" id="AZQ62367.1"/>
    </source>
</evidence>
<dbReference type="Pfam" id="PF00067">
    <property type="entry name" value="p450"/>
    <property type="match status" value="1"/>
</dbReference>
<evidence type="ECO:0000256" key="4">
    <source>
        <dbReference type="ARBA" id="ARBA00023004"/>
    </source>
</evidence>
<dbReference type="KEGG" id="fll:EI427_08970"/>
<dbReference type="InterPro" id="IPR036396">
    <property type="entry name" value="Cyt_P450_sf"/>
</dbReference>
<dbReference type="Proteomes" id="UP000267268">
    <property type="component" value="Chromosome 1"/>
</dbReference>
<dbReference type="GO" id="GO:0020037">
    <property type="term" value="F:heme binding"/>
    <property type="evidence" value="ECO:0007669"/>
    <property type="project" value="InterPro"/>
</dbReference>
<evidence type="ECO:0000256" key="3">
    <source>
        <dbReference type="ARBA" id="ARBA00023002"/>
    </source>
</evidence>
<dbReference type="RefSeq" id="WP_126613799.1">
    <property type="nucleotide sequence ID" value="NZ_CP034562.1"/>
</dbReference>
<dbReference type="PRINTS" id="PR00385">
    <property type="entry name" value="P450"/>
</dbReference>
<evidence type="ECO:0000313" key="9">
    <source>
        <dbReference type="Proteomes" id="UP000267268"/>
    </source>
</evidence>
<keyword evidence="5 7" id="KW-0503">Monooxygenase</keyword>